<evidence type="ECO:0000256" key="5">
    <source>
        <dbReference type="ARBA" id="ARBA00022525"/>
    </source>
</evidence>
<feature type="domain" description="Enolase C-terminal TIM barrel" evidence="13">
    <location>
        <begin position="143"/>
        <end position="429"/>
    </location>
</feature>
<feature type="binding site" evidence="9">
    <location>
        <position position="371"/>
    </location>
    <ligand>
        <name>(2R)-2-phosphoglycerate</name>
        <dbReference type="ChEBI" id="CHEBI:58289"/>
    </ligand>
</feature>
<dbReference type="InterPro" id="IPR020810">
    <property type="entry name" value="Enolase_C"/>
</dbReference>
<evidence type="ECO:0000256" key="10">
    <source>
        <dbReference type="PIRSR" id="PIRSR001400-1"/>
    </source>
</evidence>
<proteinExistence type="inferred from homology"/>
<protein>
    <recommendedName>
        <fullName evidence="4 9">Enolase</fullName>
        <ecNumber evidence="3 9">4.2.1.11</ecNumber>
    </recommendedName>
    <alternativeName>
        <fullName evidence="9">2-phospho-D-glycerate hydro-lyase</fullName>
    </alternativeName>
    <alternativeName>
        <fullName evidence="9">2-phosphoglycerate dehydratase</fullName>
    </alternativeName>
</protein>
<feature type="active site" description="Proton donor" evidence="9 10">
    <location>
        <position position="209"/>
    </location>
</feature>
<dbReference type="GO" id="GO:0000287">
    <property type="term" value="F:magnesium ion binding"/>
    <property type="evidence" value="ECO:0007669"/>
    <property type="project" value="UniProtKB-UniRule"/>
</dbReference>
<feature type="binding site" evidence="11">
    <location>
        <position position="168"/>
    </location>
    <ligand>
        <name>substrate</name>
    </ligand>
</feature>
<evidence type="ECO:0000256" key="9">
    <source>
        <dbReference type="HAMAP-Rule" id="MF_00318"/>
    </source>
</evidence>
<feature type="binding site" evidence="9 12">
    <location>
        <position position="290"/>
    </location>
    <ligand>
        <name>Mg(2+)</name>
        <dbReference type="ChEBI" id="CHEBI:18420"/>
    </ligand>
</feature>
<dbReference type="InterPro" id="IPR000941">
    <property type="entry name" value="Enolase"/>
</dbReference>
<evidence type="ECO:0000256" key="12">
    <source>
        <dbReference type="PIRSR" id="PIRSR001400-3"/>
    </source>
</evidence>
<comment type="pathway">
    <text evidence="1 9">Carbohydrate degradation; glycolysis; pyruvate from D-glyceraldehyde 3-phosphate: step 4/5.</text>
</comment>
<evidence type="ECO:0000313" key="16">
    <source>
        <dbReference type="Proteomes" id="UP000701698"/>
    </source>
</evidence>
<dbReference type="InterPro" id="IPR036849">
    <property type="entry name" value="Enolase-like_C_sf"/>
</dbReference>
<keyword evidence="8 9" id="KW-0456">Lyase</keyword>
<feature type="binding site" evidence="11">
    <location>
        <position position="393"/>
    </location>
    <ligand>
        <name>substrate</name>
    </ligand>
</feature>
<evidence type="ECO:0000256" key="11">
    <source>
        <dbReference type="PIRSR" id="PIRSR001400-2"/>
    </source>
</evidence>
<feature type="binding site" evidence="11">
    <location>
        <position position="317"/>
    </location>
    <ligand>
        <name>substrate</name>
    </ligand>
</feature>
<dbReference type="GO" id="GO:0004634">
    <property type="term" value="F:phosphopyruvate hydratase activity"/>
    <property type="evidence" value="ECO:0007669"/>
    <property type="project" value="UniProtKB-UniRule"/>
</dbReference>
<dbReference type="PRINTS" id="PR00148">
    <property type="entry name" value="ENOLASE"/>
</dbReference>
<gene>
    <name evidence="9 15" type="primary">eno</name>
    <name evidence="15" type="ORF">KC571_00615</name>
</gene>
<feature type="binding site" evidence="9">
    <location>
        <position position="167"/>
    </location>
    <ligand>
        <name>(2R)-2-phosphoglycerate</name>
        <dbReference type="ChEBI" id="CHEBI:58289"/>
    </ligand>
</feature>
<name>A0A955LFZ7_UNCKA</name>
<comment type="cofactor">
    <cofactor evidence="9">
        <name>Mg(2+)</name>
        <dbReference type="ChEBI" id="CHEBI:18420"/>
    </cofactor>
    <text evidence="9">Binds a second Mg(2+) ion via substrate during catalysis.</text>
</comment>
<evidence type="ECO:0000259" key="14">
    <source>
        <dbReference type="SMART" id="SM01193"/>
    </source>
</evidence>
<dbReference type="Proteomes" id="UP000701698">
    <property type="component" value="Unassembled WGS sequence"/>
</dbReference>
<comment type="subcellular location">
    <subcellularLocation>
        <location evidence="9">Cytoplasm</location>
    </subcellularLocation>
    <subcellularLocation>
        <location evidence="9">Secreted</location>
    </subcellularLocation>
    <subcellularLocation>
        <location evidence="9">Cell surface</location>
    </subcellularLocation>
    <text evidence="9">Fractions of enolase are present in both the cytoplasm and on the cell surface.</text>
</comment>
<dbReference type="SUPFAM" id="SSF54826">
    <property type="entry name" value="Enolase N-terminal domain-like"/>
    <property type="match status" value="1"/>
</dbReference>
<comment type="similarity">
    <text evidence="2 9">Belongs to the enolase family.</text>
</comment>
<dbReference type="PROSITE" id="PS00164">
    <property type="entry name" value="ENOLASE"/>
    <property type="match status" value="1"/>
</dbReference>
<dbReference type="EMBL" id="JAGQKX010000008">
    <property type="protein sequence ID" value="MCA9389885.1"/>
    <property type="molecule type" value="Genomic_DNA"/>
</dbReference>
<dbReference type="SUPFAM" id="SSF51604">
    <property type="entry name" value="Enolase C-terminal domain-like"/>
    <property type="match status" value="1"/>
</dbReference>
<evidence type="ECO:0000256" key="6">
    <source>
        <dbReference type="ARBA" id="ARBA00022842"/>
    </source>
</evidence>
<dbReference type="EC" id="4.2.1.11" evidence="3 9"/>
<dbReference type="PANTHER" id="PTHR11902">
    <property type="entry name" value="ENOLASE"/>
    <property type="match status" value="1"/>
</dbReference>
<dbReference type="Pfam" id="PF03952">
    <property type="entry name" value="Enolase_N"/>
    <property type="match status" value="1"/>
</dbReference>
<dbReference type="Pfam" id="PF00113">
    <property type="entry name" value="Enolase_C"/>
    <property type="match status" value="1"/>
</dbReference>
<dbReference type="SFLD" id="SFLDS00001">
    <property type="entry name" value="Enolase"/>
    <property type="match status" value="1"/>
</dbReference>
<evidence type="ECO:0000256" key="4">
    <source>
        <dbReference type="ARBA" id="ARBA00017068"/>
    </source>
</evidence>
<evidence type="ECO:0000313" key="15">
    <source>
        <dbReference type="EMBL" id="MCA9389885.1"/>
    </source>
</evidence>
<dbReference type="AlphaFoldDB" id="A0A955LFZ7"/>
<keyword evidence="5 9" id="KW-0964">Secreted</keyword>
<feature type="binding site" evidence="9">
    <location>
        <position position="393"/>
    </location>
    <ligand>
        <name>(2R)-2-phosphoglycerate</name>
        <dbReference type="ChEBI" id="CHEBI:58289"/>
    </ligand>
</feature>
<dbReference type="Gene3D" id="3.30.390.10">
    <property type="entry name" value="Enolase-like, N-terminal domain"/>
    <property type="match status" value="1"/>
</dbReference>
<feature type="binding site" evidence="9">
    <location>
        <position position="342"/>
    </location>
    <ligand>
        <name>(2R)-2-phosphoglycerate</name>
        <dbReference type="ChEBI" id="CHEBI:58289"/>
    </ligand>
</feature>
<dbReference type="InterPro" id="IPR029017">
    <property type="entry name" value="Enolase-like_N"/>
</dbReference>
<keyword evidence="7 9" id="KW-0324">Glycolysis</keyword>
<feature type="binding site" evidence="11">
    <location>
        <begin position="369"/>
        <end position="372"/>
    </location>
    <ligand>
        <name>substrate</name>
    </ligand>
</feature>
<dbReference type="PANTHER" id="PTHR11902:SF1">
    <property type="entry name" value="ENOLASE"/>
    <property type="match status" value="1"/>
</dbReference>
<feature type="active site" description="Proton acceptor" evidence="9 10">
    <location>
        <position position="342"/>
    </location>
</feature>
<dbReference type="PIRSF" id="PIRSF001400">
    <property type="entry name" value="Enolase"/>
    <property type="match status" value="1"/>
</dbReference>
<feature type="binding site" evidence="9 12">
    <location>
        <position position="247"/>
    </location>
    <ligand>
        <name>Mg(2+)</name>
        <dbReference type="ChEBI" id="CHEBI:18420"/>
    </ligand>
</feature>
<feature type="binding site" evidence="11">
    <location>
        <position position="159"/>
    </location>
    <ligand>
        <name>substrate</name>
    </ligand>
</feature>
<evidence type="ECO:0000256" key="8">
    <source>
        <dbReference type="ARBA" id="ARBA00023239"/>
    </source>
</evidence>
<dbReference type="GO" id="GO:0005576">
    <property type="term" value="C:extracellular region"/>
    <property type="evidence" value="ECO:0007669"/>
    <property type="project" value="UniProtKB-SubCell"/>
</dbReference>
<dbReference type="GO" id="GO:0000015">
    <property type="term" value="C:phosphopyruvate hydratase complex"/>
    <property type="evidence" value="ECO:0007669"/>
    <property type="project" value="InterPro"/>
</dbReference>
<dbReference type="SFLD" id="SFLDF00002">
    <property type="entry name" value="enolase"/>
    <property type="match status" value="1"/>
</dbReference>
<reference evidence="15" key="2">
    <citation type="journal article" date="2021" name="Microbiome">
        <title>Successional dynamics and alternative stable states in a saline activated sludge microbial community over 9 years.</title>
        <authorList>
            <person name="Wang Y."/>
            <person name="Ye J."/>
            <person name="Ju F."/>
            <person name="Liu L."/>
            <person name="Boyd J.A."/>
            <person name="Deng Y."/>
            <person name="Parks D.H."/>
            <person name="Jiang X."/>
            <person name="Yin X."/>
            <person name="Woodcroft B.J."/>
            <person name="Tyson G.W."/>
            <person name="Hugenholtz P."/>
            <person name="Polz M.F."/>
            <person name="Zhang T."/>
        </authorList>
    </citation>
    <scope>NUCLEOTIDE SEQUENCE</scope>
    <source>
        <strain evidence="15">HKST-UBA01</strain>
    </source>
</reference>
<dbReference type="SMART" id="SM01193">
    <property type="entry name" value="Enolase_N"/>
    <property type="match status" value="1"/>
</dbReference>
<evidence type="ECO:0000259" key="13">
    <source>
        <dbReference type="SMART" id="SM01192"/>
    </source>
</evidence>
<evidence type="ECO:0000256" key="7">
    <source>
        <dbReference type="ARBA" id="ARBA00023152"/>
    </source>
</evidence>
<keyword evidence="9 12" id="KW-0479">Metal-binding</keyword>
<feature type="domain" description="Enolase N-terminal" evidence="14">
    <location>
        <begin position="4"/>
        <end position="134"/>
    </location>
</feature>
<dbReference type="NCBIfam" id="TIGR01060">
    <property type="entry name" value="eno"/>
    <property type="match status" value="1"/>
</dbReference>
<dbReference type="HAMAP" id="MF_00318">
    <property type="entry name" value="Enolase"/>
    <property type="match status" value="1"/>
</dbReference>
<keyword evidence="6 9" id="KW-0460">Magnesium</keyword>
<dbReference type="InterPro" id="IPR020811">
    <property type="entry name" value="Enolase_N"/>
</dbReference>
<comment type="catalytic activity">
    <reaction evidence="9">
        <text>(2R)-2-phosphoglycerate = phosphoenolpyruvate + H2O</text>
        <dbReference type="Rhea" id="RHEA:10164"/>
        <dbReference type="ChEBI" id="CHEBI:15377"/>
        <dbReference type="ChEBI" id="CHEBI:58289"/>
        <dbReference type="ChEBI" id="CHEBI:58702"/>
        <dbReference type="EC" id="4.2.1.11"/>
    </reaction>
</comment>
<evidence type="ECO:0000256" key="2">
    <source>
        <dbReference type="ARBA" id="ARBA00009604"/>
    </source>
</evidence>
<dbReference type="SMART" id="SM01192">
    <property type="entry name" value="Enolase_C"/>
    <property type="match status" value="1"/>
</dbReference>
<dbReference type="FunFam" id="3.30.390.10:FF:000001">
    <property type="entry name" value="Enolase"/>
    <property type="match status" value="1"/>
</dbReference>
<comment type="function">
    <text evidence="9">Catalyzes the reversible conversion of 2-phosphoglycerate (2-PG) into phosphoenolpyruvate (PEP). It is essential for the degradation of carbohydrates via glycolysis.</text>
</comment>
<dbReference type="InterPro" id="IPR020809">
    <property type="entry name" value="Enolase_CS"/>
</dbReference>
<comment type="caution">
    <text evidence="15">The sequence shown here is derived from an EMBL/GenBank/DDBJ whole genome shotgun (WGS) entry which is preliminary data.</text>
</comment>
<dbReference type="Gene3D" id="3.20.20.120">
    <property type="entry name" value="Enolase-like C-terminal domain"/>
    <property type="match status" value="1"/>
</dbReference>
<comment type="cofactor">
    <cofactor evidence="12">
        <name>Mg(2+)</name>
        <dbReference type="ChEBI" id="CHEBI:18420"/>
    </cofactor>
    <text evidence="12">Mg(2+) is required for catalysis and for stabilizing the dimer.</text>
</comment>
<organism evidence="15 16">
    <name type="scientific">candidate division WWE3 bacterium</name>
    <dbReference type="NCBI Taxonomy" id="2053526"/>
    <lineage>
        <taxon>Bacteria</taxon>
        <taxon>Katanobacteria</taxon>
    </lineage>
</organism>
<accession>A0A955LFZ7</accession>
<evidence type="ECO:0000256" key="3">
    <source>
        <dbReference type="ARBA" id="ARBA00012058"/>
    </source>
</evidence>
<evidence type="ECO:0000256" key="1">
    <source>
        <dbReference type="ARBA" id="ARBA00005031"/>
    </source>
</evidence>
<dbReference type="GO" id="GO:0009986">
    <property type="term" value="C:cell surface"/>
    <property type="evidence" value="ECO:0007669"/>
    <property type="project" value="UniProtKB-SubCell"/>
</dbReference>
<dbReference type="CDD" id="cd03313">
    <property type="entry name" value="enolase"/>
    <property type="match status" value="1"/>
</dbReference>
<sequence>MANITDIKARQILDSRGNPTVEADVFLDDGSMGRAAVPSGASTGEREAIELRDGDPSLFHGKSVYTAIKNIETEIKKELIGTPVNEQEKIDRRMIDLDGTANKERLGANALLAVSLASAKAAAISKKEPLYSYFHSISQTTQPLLLPLPMMNIINGGRHAGFSTDIQEFMILPIGAQSFSEALRMGAEIFATLKSVLKDNGYLTTVGDEGGFAPVVKRGNAEALELILQAIEQNNYVPGTDIVLGLDVAASEFYNEGSYTLKADNKQLTSNELVDWLEALTNKYPIASIEDGLAENDWDGWKTLTERLGDRIQLVGDDLLVTNTEYLKRGIEEKSANAILIKLNQIGTVTETIEAIHMANDADWRSVVSHRSGETEDTTIADFVVGLATGQIKTGSLSRTDRVAKYNQLLRIEEQLGDNAPFAHDALTS</sequence>
<dbReference type="GO" id="GO:0006096">
    <property type="term" value="P:glycolytic process"/>
    <property type="evidence" value="ECO:0007669"/>
    <property type="project" value="UniProtKB-UniRule"/>
</dbReference>
<feature type="binding site" evidence="9">
    <location>
        <position position="372"/>
    </location>
    <ligand>
        <name>(2R)-2-phosphoglycerate</name>
        <dbReference type="ChEBI" id="CHEBI:58289"/>
    </ligand>
</feature>
<feature type="binding site" evidence="9 12">
    <location>
        <position position="317"/>
    </location>
    <ligand>
        <name>Mg(2+)</name>
        <dbReference type="ChEBI" id="CHEBI:18420"/>
    </ligand>
</feature>
<keyword evidence="9" id="KW-0963">Cytoplasm</keyword>
<dbReference type="SFLD" id="SFLDG00178">
    <property type="entry name" value="enolase"/>
    <property type="match status" value="1"/>
</dbReference>
<feature type="binding site" evidence="11">
    <location>
        <position position="290"/>
    </location>
    <ligand>
        <name>substrate</name>
    </ligand>
</feature>
<reference evidence="15" key="1">
    <citation type="submission" date="2020-04" db="EMBL/GenBank/DDBJ databases">
        <authorList>
            <person name="Zhang T."/>
        </authorList>
    </citation>
    <scope>NUCLEOTIDE SEQUENCE</scope>
    <source>
        <strain evidence="15">HKST-UBA01</strain>
    </source>
</reference>